<accession>A0A0M3I605</accession>
<name>A0A0M3I605_ASCLU</name>
<dbReference type="WBParaSite" id="ALUE_0001242701-mRNA-1">
    <property type="protein sequence ID" value="ALUE_0001242701-mRNA-1"/>
    <property type="gene ID" value="ALUE_0001242701"/>
</dbReference>
<sequence>MFGGAVYTYDTYESGQALYFAAVDSIRRQSFATLDVNNSIFIPLCSEMYHKLLVLWQLNEKLLARMGKVTTIISSAADAIATELYAETLSEQSVAKQSRILRLAVIADLALEKAKRWIFVSAAAGDEFC</sequence>
<dbReference type="Proteomes" id="UP000036681">
    <property type="component" value="Unplaced"/>
</dbReference>
<protein>
    <submittedName>
        <fullName evidence="2">Uncharacterized protein</fullName>
    </submittedName>
</protein>
<evidence type="ECO:0000313" key="1">
    <source>
        <dbReference type="Proteomes" id="UP000036681"/>
    </source>
</evidence>
<organism evidence="1 2">
    <name type="scientific">Ascaris lumbricoides</name>
    <name type="common">Giant roundworm</name>
    <dbReference type="NCBI Taxonomy" id="6252"/>
    <lineage>
        <taxon>Eukaryota</taxon>
        <taxon>Metazoa</taxon>
        <taxon>Ecdysozoa</taxon>
        <taxon>Nematoda</taxon>
        <taxon>Chromadorea</taxon>
        <taxon>Rhabditida</taxon>
        <taxon>Spirurina</taxon>
        <taxon>Ascaridomorpha</taxon>
        <taxon>Ascaridoidea</taxon>
        <taxon>Ascarididae</taxon>
        <taxon>Ascaris</taxon>
    </lineage>
</organism>
<dbReference type="AlphaFoldDB" id="A0A0M3I605"/>
<keyword evidence="1" id="KW-1185">Reference proteome</keyword>
<evidence type="ECO:0000313" key="2">
    <source>
        <dbReference type="WBParaSite" id="ALUE_0001242701-mRNA-1"/>
    </source>
</evidence>
<proteinExistence type="predicted"/>
<reference evidence="2" key="1">
    <citation type="submission" date="2017-02" db="UniProtKB">
        <authorList>
            <consortium name="WormBaseParasite"/>
        </authorList>
    </citation>
    <scope>IDENTIFICATION</scope>
</reference>